<gene>
    <name evidence="2" type="ORF">DVS81_02385</name>
</gene>
<comment type="caution">
    <text evidence="2">The sequence shown here is derived from an EMBL/GenBank/DDBJ whole genome shotgun (WGS) entry which is preliminary data.</text>
</comment>
<protein>
    <submittedName>
        <fullName evidence="2">Uncharacterized protein</fullName>
    </submittedName>
</protein>
<dbReference type="Proteomes" id="UP000253831">
    <property type="component" value="Unassembled WGS sequence"/>
</dbReference>
<dbReference type="AlphaFoldDB" id="A0A369XPM7"/>
<evidence type="ECO:0000313" key="3">
    <source>
        <dbReference type="Proteomes" id="UP000253831"/>
    </source>
</evidence>
<feature type="region of interest" description="Disordered" evidence="1">
    <location>
        <begin position="275"/>
        <end position="307"/>
    </location>
</feature>
<name>A0A369XPM7_9PROT</name>
<reference evidence="2 3" key="1">
    <citation type="submission" date="2018-05" db="EMBL/GenBank/DDBJ databases">
        <title>Integrated omic analyses show evidence that a Ca. Accumulibacter phosphatis strain performs denitrification under micro-aerobic conditions.</title>
        <authorList>
            <person name="Camejo P.Y."/>
            <person name="Katherine M.D."/>
            <person name="Daniel N.R."/>
        </authorList>
    </citation>
    <scope>NUCLEOTIDE SEQUENCE [LARGE SCALE GENOMIC DNA]</scope>
    <source>
        <strain evidence="2">UW-LDO-IC</strain>
    </source>
</reference>
<dbReference type="EMBL" id="QPGA01000002">
    <property type="protein sequence ID" value="RDE52101.1"/>
    <property type="molecule type" value="Genomic_DNA"/>
</dbReference>
<proteinExistence type="predicted"/>
<feature type="region of interest" description="Disordered" evidence="1">
    <location>
        <begin position="427"/>
        <end position="454"/>
    </location>
</feature>
<evidence type="ECO:0000256" key="1">
    <source>
        <dbReference type="SAM" id="MobiDB-lite"/>
    </source>
</evidence>
<evidence type="ECO:0000313" key="2">
    <source>
        <dbReference type="EMBL" id="RDE52101.1"/>
    </source>
</evidence>
<organism evidence="2 3">
    <name type="scientific">Candidatus Accumulibacter meliphilus</name>
    <dbReference type="NCBI Taxonomy" id="2211374"/>
    <lineage>
        <taxon>Bacteria</taxon>
        <taxon>Pseudomonadati</taxon>
        <taxon>Pseudomonadota</taxon>
        <taxon>Betaproteobacteria</taxon>
        <taxon>Candidatus Accumulibacter</taxon>
    </lineage>
</organism>
<sequence length="561" mass="59835">MANTKAGRKKASLGESKMTIKKTAGRATSFAIAEAVANASLEQEFLWPGVKIKADLTALEAEYSKGNIDFNVFKIGVGVEGVLTEAIGGTEWGQKILDTEIGEMIKAGLSVTVNGKVELKVDPADAVRLSRAIKYQWQISKNAAQAIKTKALIQRHIDNNLSLQKKLNRKLSKYARARITKQLANNKAVITNLEKKIIESKTVTRRLMPLLSEAKAGLKSKAGRLVGKAVGKFAGKFLARLVPGLNIIMTVLDIVDLVDKIYDLATGKTEIGFGGGDAGEVKDEGEEGAGMGEDAGASSEEDDRDAAALDAEAKESLVYKPDAGLADARSGQGKGKGPELHPAANAIFESIKSSPGVGARFTAEDLAQLNDIVPKNLTSEQMAAVMEMLKGGKGEATGDAFVILGAIQKVVSQMNNPAPVLKISAETPEGNKTETISGPEATPPLEKGKEPEKSKLGTQEDLVKYIADAKPRLAGDGAMLISLQTLVQKKDVKVGMVLRGMIALMERKKYYGGYVVFIITEVQPGNGKYVINRLAADVYDEAGNKKRLKAMEGLKVTDLGE</sequence>
<accession>A0A369XPM7</accession>